<dbReference type="InterPro" id="IPR020846">
    <property type="entry name" value="MFS_dom"/>
</dbReference>
<feature type="transmembrane region" description="Helical" evidence="7">
    <location>
        <begin position="175"/>
        <end position="193"/>
    </location>
</feature>
<dbReference type="PANTHER" id="PTHR43791">
    <property type="entry name" value="PERMEASE-RELATED"/>
    <property type="match status" value="1"/>
</dbReference>
<sequence>MQIQDSAEKSSATAEHLEICDKGGSLLPSTGVSYEQAEVDRIVRKVDIRLCVVLAIMYTICQIDRTNLANAYVCSTSQHRTHYSTMIVVFFPFYTIFQPLMTVVARKIGPRVFLSAITIAWGIIMIGFGLVHTWQPYIGLRAALGFLEAGFFPTCIFLISTWYTRHETAKRIAMFYLLGSALSGFGGIIAYGLQNMHGLAGMAGWRWIFIVEGILTVVIGLIGWLFIVGFPEDAQQTRWFLTDGEIDIMMDRVEKDRGDSHVTPFILKTYLSHALEWKSWMFALNFCMTTVVNYSAVYFLPIILNEGLGFSQAAAQSLSAPCYIFGSILGFAESWLSDKYKARGIVIVINAILQIVGISVLGFAKQSPVRYFGAFILVGSGSANIPASLTYQSNNIVGQWRRAFGSALVIGAGGVGGVVGSLVFRNQDKPTYRPGLYTCFIAASITVISVLITSIAMRRANKRQKRGGITIMDTPTFRYTL</sequence>
<feature type="transmembrane region" description="Helical" evidence="7">
    <location>
        <begin position="310"/>
        <end position="332"/>
    </location>
</feature>
<dbReference type="InterPro" id="IPR011701">
    <property type="entry name" value="MFS"/>
</dbReference>
<feature type="transmembrane region" description="Helical" evidence="7">
    <location>
        <begin position="435"/>
        <end position="456"/>
    </location>
</feature>
<protein>
    <recommendedName>
        <fullName evidence="8">Major facilitator superfamily (MFS) profile domain-containing protein</fullName>
    </recommendedName>
</protein>
<keyword evidence="4 7" id="KW-0812">Transmembrane</keyword>
<feature type="transmembrane region" description="Helical" evidence="7">
    <location>
        <begin position="282"/>
        <end position="304"/>
    </location>
</feature>
<feature type="transmembrane region" description="Helical" evidence="7">
    <location>
        <begin position="83"/>
        <end position="105"/>
    </location>
</feature>
<evidence type="ECO:0000259" key="8">
    <source>
        <dbReference type="PROSITE" id="PS50850"/>
    </source>
</evidence>
<dbReference type="GO" id="GO:0016020">
    <property type="term" value="C:membrane"/>
    <property type="evidence" value="ECO:0007669"/>
    <property type="project" value="UniProtKB-SubCell"/>
</dbReference>
<dbReference type="OrthoDB" id="3639251at2759"/>
<dbReference type="PROSITE" id="PS50850">
    <property type="entry name" value="MFS"/>
    <property type="match status" value="1"/>
</dbReference>
<dbReference type="Gene3D" id="1.20.1250.20">
    <property type="entry name" value="MFS general substrate transporter like domains"/>
    <property type="match status" value="2"/>
</dbReference>
<dbReference type="RefSeq" id="XP_056574065.1">
    <property type="nucleotide sequence ID" value="XM_056728250.1"/>
</dbReference>
<feature type="transmembrane region" description="Helical" evidence="7">
    <location>
        <begin position="143"/>
        <end position="163"/>
    </location>
</feature>
<dbReference type="EMBL" id="JAPZBT010000006">
    <property type="protein sequence ID" value="KAJ5355918.1"/>
    <property type="molecule type" value="Genomic_DNA"/>
</dbReference>
<proteinExistence type="inferred from homology"/>
<evidence type="ECO:0000313" key="10">
    <source>
        <dbReference type="Proteomes" id="UP001147752"/>
    </source>
</evidence>
<keyword evidence="3" id="KW-0813">Transport</keyword>
<evidence type="ECO:0000256" key="6">
    <source>
        <dbReference type="ARBA" id="ARBA00023136"/>
    </source>
</evidence>
<dbReference type="PANTHER" id="PTHR43791:SF47">
    <property type="entry name" value="MAJOR FACILITATOR SUPERFAMILY (MFS) PROFILE DOMAIN-CONTAINING PROTEIN-RELATED"/>
    <property type="match status" value="1"/>
</dbReference>
<dbReference type="InterPro" id="IPR036259">
    <property type="entry name" value="MFS_trans_sf"/>
</dbReference>
<evidence type="ECO:0000313" key="9">
    <source>
        <dbReference type="EMBL" id="KAJ5355918.1"/>
    </source>
</evidence>
<gene>
    <name evidence="9" type="ORF">N7517_010527</name>
</gene>
<dbReference type="Proteomes" id="UP001147752">
    <property type="component" value="Unassembled WGS sequence"/>
</dbReference>
<comment type="similarity">
    <text evidence="2">Belongs to the major facilitator superfamily.</text>
</comment>
<comment type="subcellular location">
    <subcellularLocation>
        <location evidence="1">Membrane</location>
        <topology evidence="1">Multi-pass membrane protein</topology>
    </subcellularLocation>
</comment>
<comment type="caution">
    <text evidence="9">The sequence shown here is derived from an EMBL/GenBank/DDBJ whole genome shotgun (WGS) entry which is preliminary data.</text>
</comment>
<dbReference type="Pfam" id="PF07690">
    <property type="entry name" value="MFS_1"/>
    <property type="match status" value="1"/>
</dbReference>
<feature type="transmembrane region" description="Helical" evidence="7">
    <location>
        <begin position="370"/>
        <end position="391"/>
    </location>
</feature>
<evidence type="ECO:0000256" key="4">
    <source>
        <dbReference type="ARBA" id="ARBA00022692"/>
    </source>
</evidence>
<dbReference type="SUPFAM" id="SSF103473">
    <property type="entry name" value="MFS general substrate transporter"/>
    <property type="match status" value="1"/>
</dbReference>
<feature type="transmembrane region" description="Helical" evidence="7">
    <location>
        <begin position="205"/>
        <end position="230"/>
    </location>
</feature>
<dbReference type="GO" id="GO:0022857">
    <property type="term" value="F:transmembrane transporter activity"/>
    <property type="evidence" value="ECO:0007669"/>
    <property type="project" value="InterPro"/>
</dbReference>
<evidence type="ECO:0000256" key="7">
    <source>
        <dbReference type="SAM" id="Phobius"/>
    </source>
</evidence>
<dbReference type="GeneID" id="81467433"/>
<keyword evidence="6 7" id="KW-0472">Membrane</keyword>
<reference evidence="9" key="1">
    <citation type="submission" date="2022-12" db="EMBL/GenBank/DDBJ databases">
        <authorList>
            <person name="Petersen C."/>
        </authorList>
    </citation>
    <scope>NUCLEOTIDE SEQUENCE</scope>
    <source>
        <strain evidence="9">IBT 3081</strain>
    </source>
</reference>
<feature type="transmembrane region" description="Helical" evidence="7">
    <location>
        <begin position="344"/>
        <end position="364"/>
    </location>
</feature>
<dbReference type="FunFam" id="1.20.1250.20:FF:000013">
    <property type="entry name" value="MFS general substrate transporter"/>
    <property type="match status" value="1"/>
</dbReference>
<evidence type="ECO:0000256" key="5">
    <source>
        <dbReference type="ARBA" id="ARBA00022989"/>
    </source>
</evidence>
<reference evidence="9" key="2">
    <citation type="journal article" date="2023" name="IMA Fungus">
        <title>Comparative genomic study of the Penicillium genus elucidates a diverse pangenome and 15 lateral gene transfer events.</title>
        <authorList>
            <person name="Petersen C."/>
            <person name="Sorensen T."/>
            <person name="Nielsen M.R."/>
            <person name="Sondergaard T.E."/>
            <person name="Sorensen J.L."/>
            <person name="Fitzpatrick D.A."/>
            <person name="Frisvad J.C."/>
            <person name="Nielsen K.L."/>
        </authorList>
    </citation>
    <scope>NUCLEOTIDE SEQUENCE</scope>
    <source>
        <strain evidence="9">IBT 3081</strain>
    </source>
</reference>
<organism evidence="9 10">
    <name type="scientific">Penicillium concentricum</name>
    <dbReference type="NCBI Taxonomy" id="293559"/>
    <lineage>
        <taxon>Eukaryota</taxon>
        <taxon>Fungi</taxon>
        <taxon>Dikarya</taxon>
        <taxon>Ascomycota</taxon>
        <taxon>Pezizomycotina</taxon>
        <taxon>Eurotiomycetes</taxon>
        <taxon>Eurotiomycetidae</taxon>
        <taxon>Eurotiales</taxon>
        <taxon>Aspergillaceae</taxon>
        <taxon>Penicillium</taxon>
    </lineage>
</organism>
<evidence type="ECO:0000256" key="1">
    <source>
        <dbReference type="ARBA" id="ARBA00004141"/>
    </source>
</evidence>
<evidence type="ECO:0000256" key="3">
    <source>
        <dbReference type="ARBA" id="ARBA00022448"/>
    </source>
</evidence>
<feature type="transmembrane region" description="Helical" evidence="7">
    <location>
        <begin position="403"/>
        <end position="423"/>
    </location>
</feature>
<feature type="domain" description="Major facilitator superfamily (MFS) profile" evidence="8">
    <location>
        <begin position="33"/>
        <end position="461"/>
    </location>
</feature>
<accession>A0A9W9REA0</accession>
<evidence type="ECO:0000256" key="2">
    <source>
        <dbReference type="ARBA" id="ARBA00008335"/>
    </source>
</evidence>
<keyword evidence="10" id="KW-1185">Reference proteome</keyword>
<dbReference type="AlphaFoldDB" id="A0A9W9REA0"/>
<feature type="transmembrane region" description="Helical" evidence="7">
    <location>
        <begin position="112"/>
        <end position="131"/>
    </location>
</feature>
<keyword evidence="5 7" id="KW-1133">Transmembrane helix</keyword>
<name>A0A9W9REA0_9EURO</name>